<sequence length="54" mass="6480">MKKCLFCKKELKDNFITNKVDTFCSEEHYDKFLKSLSKEEYIELQNSFCVCSDE</sequence>
<dbReference type="Proteomes" id="UP000789738">
    <property type="component" value="Unassembled WGS sequence"/>
</dbReference>
<dbReference type="Proteomes" id="UP001189143">
    <property type="component" value="Unassembled WGS sequence"/>
</dbReference>
<dbReference type="EMBL" id="UWJD01000002">
    <property type="protein sequence ID" value="VCT84652.1"/>
    <property type="molecule type" value="Genomic_DNA"/>
</dbReference>
<reference evidence="1" key="2">
    <citation type="submission" date="2021-10" db="EMBL/GenBank/DDBJ databases">
        <authorList>
            <person name="Mesa V."/>
        </authorList>
    </citation>
    <scope>NUCLEOTIDE SEQUENCE</scope>
    <source>
        <strain evidence="1">CC3_PB</strain>
    </source>
</reference>
<dbReference type="EMBL" id="CAMTCP010000233">
    <property type="protein sequence ID" value="CAI3609407.1"/>
    <property type="molecule type" value="Genomic_DNA"/>
</dbReference>
<organism evidence="3 4">
    <name type="scientific">Clostridium neonatale</name>
    <dbReference type="NCBI Taxonomy" id="137838"/>
    <lineage>
        <taxon>Bacteria</taxon>
        <taxon>Bacillati</taxon>
        <taxon>Bacillota</taxon>
        <taxon>Clostridia</taxon>
        <taxon>Eubacteriales</taxon>
        <taxon>Clostridiaceae</taxon>
        <taxon>Clostridium</taxon>
    </lineage>
</organism>
<dbReference type="Proteomes" id="UP000431451">
    <property type="component" value="Unassembled WGS sequence"/>
</dbReference>
<name>A0A653AS69_9CLOT</name>
<proteinExistence type="predicted"/>
<evidence type="ECO:0000313" key="3">
    <source>
        <dbReference type="EMBL" id="VCT84652.1"/>
    </source>
</evidence>
<accession>A0A653AS69</accession>
<dbReference type="EMBL" id="CAKJVE010000004">
    <property type="protein sequence ID" value="CAG9707561.1"/>
    <property type="molecule type" value="Genomic_DNA"/>
</dbReference>
<dbReference type="GeneID" id="68879536"/>
<evidence type="ECO:0000313" key="4">
    <source>
        <dbReference type="Proteomes" id="UP000431451"/>
    </source>
</evidence>
<protein>
    <submittedName>
        <fullName evidence="3">Uncharacterized protein</fullName>
    </submittedName>
</protein>
<reference evidence="2" key="3">
    <citation type="submission" date="2022-10" db="EMBL/GenBank/DDBJ databases">
        <authorList>
            <person name="Aires J."/>
            <person name="Mesa V."/>
        </authorList>
    </citation>
    <scope>NUCLEOTIDE SEQUENCE</scope>
    <source>
        <strain evidence="2">Clostridium neonatale JD116</strain>
    </source>
</reference>
<dbReference type="RefSeq" id="WP_185738679.1">
    <property type="nucleotide sequence ID" value="NZ_CAKJVD010000020.1"/>
</dbReference>
<gene>
    <name evidence="2" type="ORF">CNEO2_360026</name>
    <name evidence="1" type="ORF">CNEO_43088</name>
    <name evidence="3" type="ORF">CNEONATNEC25_02252</name>
</gene>
<reference evidence="3 4" key="1">
    <citation type="submission" date="2018-06" db="EMBL/GenBank/DDBJ databases">
        <authorList>
            <consortium name="IHU Genomes"/>
        </authorList>
    </citation>
    <scope>NUCLEOTIDE SEQUENCE [LARGE SCALE GENOMIC DNA]</scope>
    <source>
        <strain evidence="3 4">NEC25</strain>
    </source>
</reference>
<dbReference type="AlphaFoldDB" id="A0A653AS69"/>
<evidence type="ECO:0000313" key="2">
    <source>
        <dbReference type="EMBL" id="CAI3609407.1"/>
    </source>
</evidence>
<evidence type="ECO:0000313" key="1">
    <source>
        <dbReference type="EMBL" id="CAG9707561.1"/>
    </source>
</evidence>